<dbReference type="Pfam" id="PF00293">
    <property type="entry name" value="NUDIX"/>
    <property type="match status" value="1"/>
</dbReference>
<evidence type="ECO:0000313" key="7">
    <source>
        <dbReference type="Proteomes" id="UP000030634"/>
    </source>
</evidence>
<dbReference type="STRING" id="1182571.QR90_14375"/>
<name>A0A0A7KIN3_9DEIO</name>
<dbReference type="PROSITE" id="PS00893">
    <property type="entry name" value="NUDIX_BOX"/>
    <property type="match status" value="1"/>
</dbReference>
<dbReference type="InterPro" id="IPR015797">
    <property type="entry name" value="NUDIX_hydrolase-like_dom_sf"/>
</dbReference>
<gene>
    <name evidence="6" type="ORF">QR90_14375</name>
</gene>
<proteinExistence type="inferred from homology"/>
<protein>
    <recommendedName>
        <fullName evidence="5">Nudix hydrolase domain-containing protein</fullName>
    </recommendedName>
</protein>
<accession>A0A0A7KIN3</accession>
<reference evidence="7" key="1">
    <citation type="submission" date="2014-11" db="EMBL/GenBank/DDBJ databases">
        <title>Hymenobacter sp. DG25B genome submission.</title>
        <authorList>
            <person name="Jung H.-Y."/>
            <person name="Kim M.K."/>
            <person name="Srinivasan S."/>
            <person name="Lim S."/>
        </authorList>
    </citation>
    <scope>NUCLEOTIDE SEQUENCE [LARGE SCALE GENOMIC DNA]</scope>
    <source>
        <strain evidence="7">DY59</strain>
    </source>
</reference>
<dbReference type="AlphaFoldDB" id="A0A0A7KIN3"/>
<feature type="domain" description="Nudix hydrolase" evidence="5">
    <location>
        <begin position="1"/>
        <end position="124"/>
    </location>
</feature>
<dbReference type="GO" id="GO:0016787">
    <property type="term" value="F:hydrolase activity"/>
    <property type="evidence" value="ECO:0007669"/>
    <property type="project" value="UniProtKB-KW"/>
</dbReference>
<dbReference type="PANTHER" id="PTHR43046">
    <property type="entry name" value="GDP-MANNOSE MANNOSYL HYDROLASE"/>
    <property type="match status" value="1"/>
</dbReference>
<dbReference type="InterPro" id="IPR020476">
    <property type="entry name" value="Nudix_hydrolase"/>
</dbReference>
<dbReference type="EMBL" id="CP010028">
    <property type="protein sequence ID" value="AIZ46001.1"/>
    <property type="molecule type" value="Genomic_DNA"/>
</dbReference>
<comment type="similarity">
    <text evidence="3">Belongs to the Nudix hydrolase family.</text>
</comment>
<dbReference type="PROSITE" id="PS51462">
    <property type="entry name" value="NUDIX"/>
    <property type="match status" value="1"/>
</dbReference>
<organism evidence="6 7">
    <name type="scientific">Deinococcus radiopugnans</name>
    <dbReference type="NCBI Taxonomy" id="57497"/>
    <lineage>
        <taxon>Bacteria</taxon>
        <taxon>Thermotogati</taxon>
        <taxon>Deinococcota</taxon>
        <taxon>Deinococci</taxon>
        <taxon>Deinococcales</taxon>
        <taxon>Deinococcaceae</taxon>
        <taxon>Deinococcus</taxon>
    </lineage>
</organism>
<sequence>MGAGVAVLKEGQVLLIRRDDNGLWDVPGGASESGEAPEAAARRELSEETGLSVGRLRPLAVFHHPHTYPDGNTVDWETHVFTSEYAGGEARAGDDAHETRWWPQDALPQAVSDATARCFAALRQPPPLRQHAGA</sequence>
<dbReference type="PRINTS" id="PR00502">
    <property type="entry name" value="NUDIXFAMILY"/>
</dbReference>
<dbReference type="InterPro" id="IPR020084">
    <property type="entry name" value="NUDIX_hydrolase_CS"/>
</dbReference>
<evidence type="ECO:0000256" key="3">
    <source>
        <dbReference type="RuleBase" id="RU003476"/>
    </source>
</evidence>
<comment type="cofactor">
    <cofactor evidence="1">
        <name>Mg(2+)</name>
        <dbReference type="ChEBI" id="CHEBI:18420"/>
    </cofactor>
</comment>
<evidence type="ECO:0000313" key="6">
    <source>
        <dbReference type="EMBL" id="AIZ46001.1"/>
    </source>
</evidence>
<dbReference type="KEGG" id="dsw:QR90_14375"/>
<dbReference type="Gene3D" id="3.90.79.10">
    <property type="entry name" value="Nucleoside Triphosphate Pyrophosphohydrolase"/>
    <property type="match status" value="1"/>
</dbReference>
<dbReference type="HOGENOM" id="CLU_037162_7_0_0"/>
<feature type="region of interest" description="Disordered" evidence="4">
    <location>
        <begin position="26"/>
        <end position="49"/>
    </location>
</feature>
<keyword evidence="2 3" id="KW-0378">Hydrolase</keyword>
<dbReference type="SUPFAM" id="SSF55811">
    <property type="entry name" value="Nudix"/>
    <property type="match status" value="1"/>
</dbReference>
<evidence type="ECO:0000256" key="2">
    <source>
        <dbReference type="ARBA" id="ARBA00022801"/>
    </source>
</evidence>
<feature type="compositionally biased region" description="Low complexity" evidence="4">
    <location>
        <begin position="27"/>
        <end position="39"/>
    </location>
</feature>
<dbReference type="Proteomes" id="UP000030634">
    <property type="component" value="Chromosome"/>
</dbReference>
<dbReference type="InterPro" id="IPR000086">
    <property type="entry name" value="NUDIX_hydrolase_dom"/>
</dbReference>
<evidence type="ECO:0000256" key="1">
    <source>
        <dbReference type="ARBA" id="ARBA00001946"/>
    </source>
</evidence>
<evidence type="ECO:0000259" key="5">
    <source>
        <dbReference type="PROSITE" id="PS51462"/>
    </source>
</evidence>
<evidence type="ECO:0000256" key="4">
    <source>
        <dbReference type="SAM" id="MobiDB-lite"/>
    </source>
</evidence>
<dbReference type="PANTHER" id="PTHR43046:SF2">
    <property type="entry name" value="8-OXO-DGTP DIPHOSPHATASE-RELATED"/>
    <property type="match status" value="1"/>
</dbReference>